<name>A0A8H5S6Z1_9HYPO</name>
<dbReference type="AlphaFoldDB" id="A0A8H5S6Z1"/>
<keyword evidence="4" id="KW-1185">Reference proteome</keyword>
<protein>
    <submittedName>
        <fullName evidence="3">Uncharacterized protein</fullName>
    </submittedName>
</protein>
<evidence type="ECO:0000256" key="1">
    <source>
        <dbReference type="ARBA" id="ARBA00023242"/>
    </source>
</evidence>
<dbReference type="EMBL" id="JAAQRI010000030">
    <property type="protein sequence ID" value="KAF5647651.1"/>
    <property type="molecule type" value="Genomic_DNA"/>
</dbReference>
<gene>
    <name evidence="3" type="ORF">FTJAE_1707</name>
</gene>
<keyword evidence="1" id="KW-0539">Nucleus</keyword>
<feature type="compositionally biased region" description="Polar residues" evidence="2">
    <location>
        <begin position="46"/>
        <end position="56"/>
    </location>
</feature>
<proteinExistence type="predicted"/>
<dbReference type="RefSeq" id="XP_037211275.1">
    <property type="nucleotide sequence ID" value="XM_037347825.1"/>
</dbReference>
<feature type="region of interest" description="Disordered" evidence="2">
    <location>
        <begin position="46"/>
        <end position="66"/>
    </location>
</feature>
<accession>A0A8H5S6Z1</accession>
<sequence>MLTTNADSTGLGMCSRSHSSDRSAYWRSAAFNSVSADSDYTASSITTEPELSQETPGNERLHQSPLGTLDYNQADGSLVKGAQALRLTSEGRWILRNFAYHDIIGSVMLGTKPLLCPDYLRDITYEFDTYLGVASKILVYIGQTTCLSFSTNDAEVGIHPSRNYLGVQHDIESWTCPAGTPPTLQAAAYAYRGAALIYLY</sequence>
<dbReference type="Pfam" id="PF11951">
    <property type="entry name" value="Fungal_trans_2"/>
    <property type="match status" value="1"/>
</dbReference>
<evidence type="ECO:0000313" key="4">
    <source>
        <dbReference type="Proteomes" id="UP000530670"/>
    </source>
</evidence>
<evidence type="ECO:0000313" key="3">
    <source>
        <dbReference type="EMBL" id="KAF5647651.1"/>
    </source>
</evidence>
<dbReference type="OrthoDB" id="3509362at2759"/>
<reference evidence="3 4" key="1">
    <citation type="submission" date="2020-05" db="EMBL/GenBank/DDBJ databases">
        <title>Identification and distribution of gene clusters putatively required for synthesis of sphingolipid metabolism inhibitors in phylogenetically diverse species of the filamentous fungus Fusarium.</title>
        <authorList>
            <person name="Kim H.-S."/>
            <person name="Busman M."/>
            <person name="Brown D.W."/>
            <person name="Divon H."/>
            <person name="Uhlig S."/>
            <person name="Proctor R.H."/>
        </authorList>
    </citation>
    <scope>NUCLEOTIDE SEQUENCE [LARGE SCALE GENOMIC DNA]</scope>
    <source>
        <strain evidence="3 4">NRRL 66243</strain>
    </source>
</reference>
<organism evidence="3 4">
    <name type="scientific">Fusarium tjaetaba</name>
    <dbReference type="NCBI Taxonomy" id="1567544"/>
    <lineage>
        <taxon>Eukaryota</taxon>
        <taxon>Fungi</taxon>
        <taxon>Dikarya</taxon>
        <taxon>Ascomycota</taxon>
        <taxon>Pezizomycotina</taxon>
        <taxon>Sordariomycetes</taxon>
        <taxon>Hypocreomycetidae</taxon>
        <taxon>Hypocreales</taxon>
        <taxon>Nectriaceae</taxon>
        <taxon>Fusarium</taxon>
        <taxon>Fusarium fujikuroi species complex</taxon>
    </lineage>
</organism>
<dbReference type="InterPro" id="IPR021858">
    <property type="entry name" value="Fun_TF"/>
</dbReference>
<comment type="caution">
    <text evidence="3">The sequence shown here is derived from an EMBL/GenBank/DDBJ whole genome shotgun (WGS) entry which is preliminary data.</text>
</comment>
<evidence type="ECO:0000256" key="2">
    <source>
        <dbReference type="SAM" id="MobiDB-lite"/>
    </source>
</evidence>
<dbReference type="GeneID" id="59300095"/>
<dbReference type="Proteomes" id="UP000530670">
    <property type="component" value="Unassembled WGS sequence"/>
</dbReference>